<dbReference type="RefSeq" id="WP_233251441.1">
    <property type="nucleotide sequence ID" value="NZ_RHPJ01000001.1"/>
</dbReference>
<dbReference type="InterPro" id="IPR015422">
    <property type="entry name" value="PyrdxlP-dep_Trfase_small"/>
</dbReference>
<gene>
    <name evidence="7" type="ORF">SERN_0774</name>
</gene>
<dbReference type="GO" id="GO:0047804">
    <property type="term" value="F:cysteine-S-conjugate beta-lyase activity"/>
    <property type="evidence" value="ECO:0007669"/>
    <property type="project" value="UniProtKB-EC"/>
</dbReference>
<dbReference type="Proteomes" id="UP000297318">
    <property type="component" value="Unassembled WGS sequence"/>
</dbReference>
<evidence type="ECO:0000313" key="8">
    <source>
        <dbReference type="Proteomes" id="UP000297318"/>
    </source>
</evidence>
<evidence type="ECO:0000256" key="1">
    <source>
        <dbReference type="ARBA" id="ARBA00001933"/>
    </source>
</evidence>
<protein>
    <recommendedName>
        <fullName evidence="2">cysteine-S-conjugate beta-lyase</fullName>
        <ecNumber evidence="2">4.4.1.13</ecNumber>
    </recommendedName>
</protein>
<name>A0A4Z1E7B1_9MICO</name>
<dbReference type="PANTHER" id="PTHR43525:SF2">
    <property type="entry name" value="CYSTATHIONINE BETA-LYASE-RELATED"/>
    <property type="match status" value="1"/>
</dbReference>
<evidence type="ECO:0000256" key="2">
    <source>
        <dbReference type="ARBA" id="ARBA00012224"/>
    </source>
</evidence>
<dbReference type="Pfam" id="PF00155">
    <property type="entry name" value="Aminotran_1_2"/>
    <property type="match status" value="1"/>
</dbReference>
<comment type="similarity">
    <text evidence="5">Belongs to the class-II pyridoxal-phosphate-dependent aminotransferase family. MalY/PatB cystathionine beta-lyase subfamily.</text>
</comment>
<dbReference type="Gene3D" id="3.40.640.10">
    <property type="entry name" value="Type I PLP-dependent aspartate aminotransferase-like (Major domain)"/>
    <property type="match status" value="1"/>
</dbReference>
<dbReference type="Gene3D" id="3.90.1150.10">
    <property type="entry name" value="Aspartate Aminotransferase, domain 1"/>
    <property type="match status" value="1"/>
</dbReference>
<dbReference type="PANTHER" id="PTHR43525">
    <property type="entry name" value="PROTEIN MALY"/>
    <property type="match status" value="1"/>
</dbReference>
<dbReference type="InterPro" id="IPR015421">
    <property type="entry name" value="PyrdxlP-dep_Trfase_major"/>
</dbReference>
<dbReference type="SUPFAM" id="SSF53383">
    <property type="entry name" value="PLP-dependent transferases"/>
    <property type="match status" value="1"/>
</dbReference>
<dbReference type="EC" id="4.4.1.13" evidence="2"/>
<evidence type="ECO:0000256" key="4">
    <source>
        <dbReference type="ARBA" id="ARBA00023239"/>
    </source>
</evidence>
<comment type="caution">
    <text evidence="7">The sequence shown here is derived from an EMBL/GenBank/DDBJ whole genome shotgun (WGS) entry which is preliminary data.</text>
</comment>
<keyword evidence="3" id="KW-0663">Pyridoxal phosphate</keyword>
<dbReference type="EMBL" id="RHPJ01000001">
    <property type="protein sequence ID" value="TGO06582.1"/>
    <property type="molecule type" value="Genomic_DNA"/>
</dbReference>
<dbReference type="CDD" id="cd00609">
    <property type="entry name" value="AAT_like"/>
    <property type="match status" value="1"/>
</dbReference>
<organism evidence="7 8">
    <name type="scientific">Serinibacter arcticus</name>
    <dbReference type="NCBI Taxonomy" id="1655435"/>
    <lineage>
        <taxon>Bacteria</taxon>
        <taxon>Bacillati</taxon>
        <taxon>Actinomycetota</taxon>
        <taxon>Actinomycetes</taxon>
        <taxon>Micrococcales</taxon>
        <taxon>Beutenbergiaceae</taxon>
        <taxon>Serinibacter</taxon>
    </lineage>
</organism>
<feature type="domain" description="Aminotransferase class I/classII large" evidence="6">
    <location>
        <begin position="73"/>
        <end position="401"/>
    </location>
</feature>
<evidence type="ECO:0000256" key="5">
    <source>
        <dbReference type="ARBA" id="ARBA00037974"/>
    </source>
</evidence>
<reference evidence="7 8" key="1">
    <citation type="submission" date="2018-11" db="EMBL/GenBank/DDBJ databases">
        <title>Complete genome sequencing of the Actinobacteria Serinibacter sp. K3-2.</title>
        <authorList>
            <person name="Rakitin A.L."/>
            <person name="Beletsky A.V."/>
            <person name="Mardanov A.V."/>
            <person name="Ravin N.V."/>
            <person name="Gromova A.S."/>
            <person name="Filippova S.N."/>
            <person name="Gal'Chenko V.F."/>
        </authorList>
    </citation>
    <scope>NUCLEOTIDE SEQUENCE [LARGE SCALE GENOMIC DNA]</scope>
    <source>
        <strain evidence="7 8">K3-2</strain>
    </source>
</reference>
<dbReference type="GO" id="GO:0030170">
    <property type="term" value="F:pyridoxal phosphate binding"/>
    <property type="evidence" value="ECO:0007669"/>
    <property type="project" value="InterPro"/>
</dbReference>
<dbReference type="InterPro" id="IPR004839">
    <property type="entry name" value="Aminotransferase_I/II_large"/>
</dbReference>
<evidence type="ECO:0000256" key="3">
    <source>
        <dbReference type="ARBA" id="ARBA00022898"/>
    </source>
</evidence>
<proteinExistence type="inferred from homology"/>
<sequence length="412" mass="43201">MINAATSEQTSTVPDLDTAAVDALTAADLVARGSQKWTTFPGTIGAWVAELDLPLAPPITRALHGAVENATVGYLPVDLVRDTARACSDWYRRTSGWDFPASDVRLVPDVLTALRVTLDHVTGPGSTAVVTTPAYMPFLTRPGLVGHGLRTVAAAQDGTGRWAHDLDALDATLASIEGPALLVLCNPWNPVGRVLTAEELLAISEVVERHGATVFSDEIHAPLLLDDVAHVPYASLNETTAQHTVTAVSASKAWNLPGLKCAQMIATTPRLREILQQPATLAGYEAATIGLVANIAAYDDGGPWLAGARDYLRGNRDAFVGALASAIPDAVPTHLEGTYLQLVDLRDVRSPSGAALPDDLGAFFREHAGVAITDGALCGAPGHIRVNLGMPRPLLLEATAALGRAVLDLDAA</sequence>
<evidence type="ECO:0000313" key="7">
    <source>
        <dbReference type="EMBL" id="TGO06582.1"/>
    </source>
</evidence>
<evidence type="ECO:0000259" key="6">
    <source>
        <dbReference type="Pfam" id="PF00155"/>
    </source>
</evidence>
<dbReference type="AlphaFoldDB" id="A0A4Z1E7B1"/>
<dbReference type="InterPro" id="IPR051798">
    <property type="entry name" value="Class-II_PLP-Dep_Aminotrans"/>
</dbReference>
<dbReference type="InterPro" id="IPR015424">
    <property type="entry name" value="PyrdxlP-dep_Trfase"/>
</dbReference>
<keyword evidence="4 7" id="KW-0456">Lyase</keyword>
<comment type="cofactor">
    <cofactor evidence="1">
        <name>pyridoxal 5'-phosphate</name>
        <dbReference type="ChEBI" id="CHEBI:597326"/>
    </cofactor>
</comment>
<keyword evidence="8" id="KW-1185">Reference proteome</keyword>
<accession>A0A4Z1E7B1</accession>